<proteinExistence type="inferred from homology"/>
<dbReference type="InterPro" id="IPR023395">
    <property type="entry name" value="MCP_dom_sf"/>
</dbReference>
<feature type="transmembrane region" description="Helical" evidence="12">
    <location>
        <begin position="124"/>
        <end position="146"/>
    </location>
</feature>
<dbReference type="InterPro" id="IPR045315">
    <property type="entry name" value="Mtm1-like"/>
</dbReference>
<evidence type="ECO:0000256" key="10">
    <source>
        <dbReference type="PROSITE-ProRule" id="PRU00282"/>
    </source>
</evidence>
<evidence type="ECO:0000313" key="13">
    <source>
        <dbReference type="EMBL" id="KAF0695924.1"/>
    </source>
</evidence>
<evidence type="ECO:0000256" key="2">
    <source>
        <dbReference type="ARBA" id="ARBA00006375"/>
    </source>
</evidence>
<reference evidence="14 15" key="1">
    <citation type="submission" date="2019-03" db="EMBL/GenBank/DDBJ databases">
        <authorList>
            <person name="Gaulin E."/>
            <person name="Dumas B."/>
        </authorList>
    </citation>
    <scope>NUCLEOTIDE SEQUENCE [LARGE SCALE GENOMIC DNA]</scope>
    <source>
        <strain evidence="14">CBS 568.67</strain>
    </source>
</reference>
<accession>A0A485KZE2</accession>
<dbReference type="PANTHER" id="PTHR45760">
    <property type="entry name" value="FI19922P1-RELATED"/>
    <property type="match status" value="1"/>
</dbReference>
<evidence type="ECO:0000256" key="3">
    <source>
        <dbReference type="ARBA" id="ARBA00022448"/>
    </source>
</evidence>
<feature type="repeat" description="Solcar" evidence="10">
    <location>
        <begin position="163"/>
        <end position="242"/>
    </location>
</feature>
<feature type="repeat" description="Solcar" evidence="10">
    <location>
        <begin position="256"/>
        <end position="343"/>
    </location>
</feature>
<evidence type="ECO:0000256" key="11">
    <source>
        <dbReference type="RuleBase" id="RU000488"/>
    </source>
</evidence>
<feature type="transmembrane region" description="Helical" evidence="12">
    <location>
        <begin position="166"/>
        <end position="186"/>
    </location>
</feature>
<keyword evidence="3 11" id="KW-0813">Transport</keyword>
<dbReference type="Pfam" id="PF00153">
    <property type="entry name" value="Mito_carr"/>
    <property type="match status" value="3"/>
</dbReference>
<evidence type="ECO:0000313" key="14">
    <source>
        <dbReference type="EMBL" id="VFT90111.1"/>
    </source>
</evidence>
<keyword evidence="15" id="KW-1185">Reference proteome</keyword>
<dbReference type="InterPro" id="IPR018108">
    <property type="entry name" value="MCP_transmembrane"/>
</dbReference>
<name>A0A485KZE2_9STRA</name>
<protein>
    <submittedName>
        <fullName evidence="14">Aste57867_13272 protein</fullName>
    </submittedName>
</protein>
<evidence type="ECO:0000256" key="9">
    <source>
        <dbReference type="ARBA" id="ARBA00023136"/>
    </source>
</evidence>
<comment type="subcellular location">
    <subcellularLocation>
        <location evidence="1">Mitochondrion inner membrane</location>
        <topology evidence="1">Multi-pass membrane protein</topology>
    </subcellularLocation>
</comment>
<comment type="similarity">
    <text evidence="2 11">Belongs to the mitochondrial carrier (TC 2.A.29) family.</text>
</comment>
<dbReference type="AlphaFoldDB" id="A0A485KZE2"/>
<evidence type="ECO:0000313" key="15">
    <source>
        <dbReference type="Proteomes" id="UP000332933"/>
    </source>
</evidence>
<evidence type="ECO:0000256" key="1">
    <source>
        <dbReference type="ARBA" id="ARBA00004448"/>
    </source>
</evidence>
<evidence type="ECO:0000256" key="7">
    <source>
        <dbReference type="ARBA" id="ARBA00022989"/>
    </source>
</evidence>
<dbReference type="EMBL" id="VJMH01005442">
    <property type="protein sequence ID" value="KAF0695924.1"/>
    <property type="molecule type" value="Genomic_DNA"/>
</dbReference>
<keyword evidence="5" id="KW-0677">Repeat</keyword>
<sequence length="350" mass="37793">MDSGRLTWRQDERMTNAAAATLGVLVTSLFVTPLEVAKWRLHAHAQGQTLPSFKKPTTRNASLNTFFVFSDGRFGRTNPKSTTRVHASPVEPPPIAFTRRAPPPIYLRGLSHALGHILRTEGPAALYAGHMAILVVALPSTVLSFISYDVLLARMTMTADHPAAAALPFFCGSVSGCVAAVVAAPLELPRVRMYGTSFVNTLVRSVARDGVFSLWRGLLPALARDVPFSTVYWGVYELLKSQMHTSLLPQSNDSMVVLGDAFVAGAAAGAIATSFVHPLEVVRLKCQAQFATSNKSRMFLRTVEAIVQVEGLGGLMKGWSARAAQVAPACAIMISTYEASKQYFRNTNDA</sequence>
<keyword evidence="7 12" id="KW-1133">Transmembrane helix</keyword>
<organism evidence="14 15">
    <name type="scientific">Aphanomyces stellatus</name>
    <dbReference type="NCBI Taxonomy" id="120398"/>
    <lineage>
        <taxon>Eukaryota</taxon>
        <taxon>Sar</taxon>
        <taxon>Stramenopiles</taxon>
        <taxon>Oomycota</taxon>
        <taxon>Saprolegniomycetes</taxon>
        <taxon>Saprolegniales</taxon>
        <taxon>Verrucalvaceae</taxon>
        <taxon>Aphanomyces</taxon>
    </lineage>
</organism>
<keyword evidence="6" id="KW-0999">Mitochondrion inner membrane</keyword>
<evidence type="ECO:0000256" key="12">
    <source>
        <dbReference type="SAM" id="Phobius"/>
    </source>
</evidence>
<evidence type="ECO:0000256" key="6">
    <source>
        <dbReference type="ARBA" id="ARBA00022792"/>
    </source>
</evidence>
<evidence type="ECO:0000256" key="4">
    <source>
        <dbReference type="ARBA" id="ARBA00022692"/>
    </source>
</evidence>
<keyword evidence="8" id="KW-0496">Mitochondrion</keyword>
<reference evidence="13" key="2">
    <citation type="submission" date="2019-06" db="EMBL/GenBank/DDBJ databases">
        <title>Genomics analysis of Aphanomyces spp. identifies a new class of oomycete effector associated with host adaptation.</title>
        <authorList>
            <person name="Gaulin E."/>
        </authorList>
    </citation>
    <scope>NUCLEOTIDE SEQUENCE</scope>
    <source>
        <strain evidence="13">CBS 578.67</strain>
    </source>
</reference>
<dbReference type="EMBL" id="CAADRA010005463">
    <property type="protein sequence ID" value="VFT90111.1"/>
    <property type="molecule type" value="Genomic_DNA"/>
</dbReference>
<dbReference type="PROSITE" id="PS50920">
    <property type="entry name" value="SOLCAR"/>
    <property type="match status" value="3"/>
</dbReference>
<dbReference type="GO" id="GO:0005743">
    <property type="term" value="C:mitochondrial inner membrane"/>
    <property type="evidence" value="ECO:0007669"/>
    <property type="project" value="UniProtKB-SubCell"/>
</dbReference>
<dbReference type="GO" id="GO:1990542">
    <property type="term" value="P:mitochondrial transmembrane transport"/>
    <property type="evidence" value="ECO:0007669"/>
    <property type="project" value="InterPro"/>
</dbReference>
<evidence type="ECO:0000256" key="8">
    <source>
        <dbReference type="ARBA" id="ARBA00023128"/>
    </source>
</evidence>
<dbReference type="PANTHER" id="PTHR45760:SF2">
    <property type="entry name" value="FI19922P1-RELATED"/>
    <property type="match status" value="1"/>
</dbReference>
<keyword evidence="9 10" id="KW-0472">Membrane</keyword>
<dbReference type="OrthoDB" id="1747031at2759"/>
<keyword evidence="4 10" id="KW-0812">Transmembrane</keyword>
<dbReference type="Proteomes" id="UP000332933">
    <property type="component" value="Unassembled WGS sequence"/>
</dbReference>
<feature type="repeat" description="Solcar" evidence="10">
    <location>
        <begin position="11"/>
        <end position="154"/>
    </location>
</feature>
<gene>
    <name evidence="14" type="primary">Aste57867_13272</name>
    <name evidence="13" type="ORF">As57867_013223</name>
    <name evidence="14" type="ORF">ASTE57867_13272</name>
</gene>
<evidence type="ECO:0000256" key="5">
    <source>
        <dbReference type="ARBA" id="ARBA00022737"/>
    </source>
</evidence>
<dbReference type="SUPFAM" id="SSF103506">
    <property type="entry name" value="Mitochondrial carrier"/>
    <property type="match status" value="1"/>
</dbReference>
<dbReference type="Gene3D" id="1.50.40.10">
    <property type="entry name" value="Mitochondrial carrier domain"/>
    <property type="match status" value="1"/>
</dbReference>